<evidence type="ECO:0000313" key="3">
    <source>
        <dbReference type="Proteomes" id="UP000762676"/>
    </source>
</evidence>
<dbReference type="EMBL" id="BMAT01012375">
    <property type="protein sequence ID" value="GFR90889.1"/>
    <property type="molecule type" value="Genomic_DNA"/>
</dbReference>
<name>A0AAV4GZL3_9GAST</name>
<dbReference type="Proteomes" id="UP000762676">
    <property type="component" value="Unassembled WGS sequence"/>
</dbReference>
<protein>
    <submittedName>
        <fullName evidence="2">Uncharacterized protein</fullName>
    </submittedName>
</protein>
<comment type="caution">
    <text evidence="2">The sequence shown here is derived from an EMBL/GenBank/DDBJ whole genome shotgun (WGS) entry which is preliminary data.</text>
</comment>
<evidence type="ECO:0000313" key="2">
    <source>
        <dbReference type="EMBL" id="GFR90889.1"/>
    </source>
</evidence>
<reference evidence="2 3" key="1">
    <citation type="journal article" date="2021" name="Elife">
        <title>Chloroplast acquisition without the gene transfer in kleptoplastic sea slugs, Plakobranchus ocellatus.</title>
        <authorList>
            <person name="Maeda T."/>
            <person name="Takahashi S."/>
            <person name="Yoshida T."/>
            <person name="Shimamura S."/>
            <person name="Takaki Y."/>
            <person name="Nagai Y."/>
            <person name="Toyoda A."/>
            <person name="Suzuki Y."/>
            <person name="Arimoto A."/>
            <person name="Ishii H."/>
            <person name="Satoh N."/>
            <person name="Nishiyama T."/>
            <person name="Hasebe M."/>
            <person name="Maruyama T."/>
            <person name="Minagawa J."/>
            <person name="Obokata J."/>
            <person name="Shigenobu S."/>
        </authorList>
    </citation>
    <scope>NUCLEOTIDE SEQUENCE [LARGE SCALE GENOMIC DNA]</scope>
</reference>
<keyword evidence="3" id="KW-1185">Reference proteome</keyword>
<sequence>MMMMMMIYNDDDYGDDDVNDNDDDDDNDDKRKVFVRVAKVHNYLELDGPAPTGDCASLSQTSDRERCIYPSPNP</sequence>
<feature type="region of interest" description="Disordered" evidence="1">
    <location>
        <begin position="46"/>
        <end position="74"/>
    </location>
</feature>
<gene>
    <name evidence="2" type="ORF">ElyMa_006161600</name>
</gene>
<dbReference type="AlphaFoldDB" id="A0AAV4GZL3"/>
<evidence type="ECO:0000256" key="1">
    <source>
        <dbReference type="SAM" id="MobiDB-lite"/>
    </source>
</evidence>
<accession>A0AAV4GZL3</accession>
<proteinExistence type="predicted"/>
<organism evidence="2 3">
    <name type="scientific">Elysia marginata</name>
    <dbReference type="NCBI Taxonomy" id="1093978"/>
    <lineage>
        <taxon>Eukaryota</taxon>
        <taxon>Metazoa</taxon>
        <taxon>Spiralia</taxon>
        <taxon>Lophotrochozoa</taxon>
        <taxon>Mollusca</taxon>
        <taxon>Gastropoda</taxon>
        <taxon>Heterobranchia</taxon>
        <taxon>Euthyneura</taxon>
        <taxon>Panpulmonata</taxon>
        <taxon>Sacoglossa</taxon>
        <taxon>Placobranchoidea</taxon>
        <taxon>Plakobranchidae</taxon>
        <taxon>Elysia</taxon>
    </lineage>
</organism>